<sequence length="217" mass="25031">MLDWTTVDTVMLDMDGTLLDLHFDSYFWLEHLPRRYAELKNLEPLYAIDMLNERIMAQQGTLNWYCLDYWSQELGVDILALKREVQDKIGFRPQVKGFLQALRSAGIRTLIVTNCHPAAVTLKMQQTNLDALVDEVIISHSLGKPKEEPSFWVDLQEIEPFNPARTLFIDDSLPVLRSAQRFGIAHLLCIAQPDSQAPAREQQEFPSLHHFQDLLKI</sequence>
<dbReference type="Pfam" id="PF00702">
    <property type="entry name" value="Hydrolase"/>
    <property type="match status" value="1"/>
</dbReference>
<name>A0ABV5ZIE0_9GAMM</name>
<dbReference type="NCBIfam" id="TIGR01509">
    <property type="entry name" value="HAD-SF-IA-v3"/>
    <property type="match status" value="1"/>
</dbReference>
<gene>
    <name evidence="1" type="primary">yrfG</name>
    <name evidence="1" type="ORF">ACFFLH_16040</name>
</gene>
<keyword evidence="2" id="KW-1185">Reference proteome</keyword>
<keyword evidence="1" id="KW-0378">Hydrolase</keyword>
<dbReference type="EMBL" id="JBHLZN010000007">
    <property type="protein sequence ID" value="MFB9887926.1"/>
    <property type="molecule type" value="Genomic_DNA"/>
</dbReference>
<dbReference type="PANTHER" id="PTHR43434:SF3">
    <property type="entry name" value="GMP_IMP NUCLEOTIDASE YRFG"/>
    <property type="match status" value="1"/>
</dbReference>
<dbReference type="InterPro" id="IPR023214">
    <property type="entry name" value="HAD_sf"/>
</dbReference>
<dbReference type="GO" id="GO:0008253">
    <property type="term" value="F:5'-nucleotidase activity"/>
    <property type="evidence" value="ECO:0007669"/>
    <property type="project" value="UniProtKB-EC"/>
</dbReference>
<proteinExistence type="predicted"/>
<dbReference type="NCBIfam" id="NF011564">
    <property type="entry name" value="PRK14988.1"/>
    <property type="match status" value="1"/>
</dbReference>
<dbReference type="CDD" id="cd01427">
    <property type="entry name" value="HAD_like"/>
    <property type="match status" value="1"/>
</dbReference>
<dbReference type="SFLD" id="SFLDG01129">
    <property type="entry name" value="C1.5:_HAD__Beta-PGM__Phosphata"/>
    <property type="match status" value="1"/>
</dbReference>
<protein>
    <submittedName>
        <fullName evidence="1">GMP/IMP nucleotidase</fullName>
        <ecNumber evidence="1">3.1.3.5</ecNumber>
    </submittedName>
</protein>
<evidence type="ECO:0000313" key="2">
    <source>
        <dbReference type="Proteomes" id="UP001589628"/>
    </source>
</evidence>
<dbReference type="Gene3D" id="3.40.50.1000">
    <property type="entry name" value="HAD superfamily/HAD-like"/>
    <property type="match status" value="1"/>
</dbReference>
<dbReference type="RefSeq" id="WP_027312878.1">
    <property type="nucleotide sequence ID" value="NZ_JBHLZN010000007.1"/>
</dbReference>
<reference evidence="1 2" key="1">
    <citation type="submission" date="2024-09" db="EMBL/GenBank/DDBJ databases">
        <authorList>
            <person name="Sun Q."/>
            <person name="Mori K."/>
        </authorList>
    </citation>
    <scope>NUCLEOTIDE SEQUENCE [LARGE SCALE GENOMIC DNA]</scope>
    <source>
        <strain evidence="1 2">ATCC 51285</strain>
    </source>
</reference>
<dbReference type="PANTHER" id="PTHR43434">
    <property type="entry name" value="PHOSPHOGLYCOLATE PHOSPHATASE"/>
    <property type="match status" value="1"/>
</dbReference>
<evidence type="ECO:0000313" key="1">
    <source>
        <dbReference type="EMBL" id="MFB9887926.1"/>
    </source>
</evidence>
<dbReference type="Proteomes" id="UP001589628">
    <property type="component" value="Unassembled WGS sequence"/>
</dbReference>
<dbReference type="InterPro" id="IPR050155">
    <property type="entry name" value="HAD-like_hydrolase_sf"/>
</dbReference>
<dbReference type="SFLD" id="SFLDS00003">
    <property type="entry name" value="Haloacid_Dehalogenase"/>
    <property type="match status" value="1"/>
</dbReference>
<dbReference type="EC" id="3.1.3.5" evidence="1"/>
<dbReference type="SUPFAM" id="SSF56784">
    <property type="entry name" value="HAD-like"/>
    <property type="match status" value="1"/>
</dbReference>
<organism evidence="1 2">
    <name type="scientific">Balneatrix alpica</name>
    <dbReference type="NCBI Taxonomy" id="75684"/>
    <lineage>
        <taxon>Bacteria</taxon>
        <taxon>Pseudomonadati</taxon>
        <taxon>Pseudomonadota</taxon>
        <taxon>Gammaproteobacteria</taxon>
        <taxon>Oceanospirillales</taxon>
        <taxon>Balneatrichaceae</taxon>
        <taxon>Balneatrix</taxon>
    </lineage>
</organism>
<comment type="caution">
    <text evidence="1">The sequence shown here is derived from an EMBL/GenBank/DDBJ whole genome shotgun (WGS) entry which is preliminary data.</text>
</comment>
<dbReference type="InterPro" id="IPR036412">
    <property type="entry name" value="HAD-like_sf"/>
</dbReference>
<accession>A0ABV5ZIE0</accession>
<dbReference type="InterPro" id="IPR006439">
    <property type="entry name" value="HAD-SF_hydro_IA"/>
</dbReference>